<dbReference type="Gene3D" id="1.10.3090.10">
    <property type="entry name" value="cca-adding enzyme, domain 2"/>
    <property type="match status" value="1"/>
</dbReference>
<dbReference type="FunFam" id="3.30.460.10:FF:000019">
    <property type="entry name" value="tRNA nucleotidyltransferase cca2"/>
    <property type="match status" value="1"/>
</dbReference>
<dbReference type="Pfam" id="PF01743">
    <property type="entry name" value="PolyA_pol"/>
    <property type="match status" value="1"/>
</dbReference>
<dbReference type="PANTHER" id="PTHR13734:SF5">
    <property type="entry name" value="CCA TRNA NUCLEOTIDYLTRANSFERASE, MITOCHONDRIAL"/>
    <property type="match status" value="1"/>
</dbReference>
<dbReference type="EMBL" id="JAAIUW010000008">
    <property type="protein sequence ID" value="KAF7820081.1"/>
    <property type="molecule type" value="Genomic_DNA"/>
</dbReference>
<evidence type="ECO:0000256" key="3">
    <source>
        <dbReference type="ARBA" id="ARBA00022884"/>
    </source>
</evidence>
<protein>
    <submittedName>
        <fullName evidence="6">Putative CCA tRNA nucleotidyltransferase 2 isoform X1</fullName>
    </submittedName>
</protein>
<gene>
    <name evidence="6" type="ORF">G2W53_025536</name>
</gene>
<dbReference type="SUPFAM" id="SSF81891">
    <property type="entry name" value="Poly A polymerase C-terminal region-like"/>
    <property type="match status" value="1"/>
</dbReference>
<name>A0A834TFH1_9FABA</name>
<sequence>MRVALKAAIKLEPLLLLSTIRFGGLPRIASLSLLRDFSCPPKTLLRTKTKTLRLLSSTTMTASSPLRYQVKDKIQLSDLEKKIFDRLLGTLTKFGLQTQLRVAGGWVRDKLLGKECYDIDIALDNMMGTQFVDKVREYLLSIGEDAQGVCVIESNPDQSKHLETARMRLFDNWIDFVNLRSEEYAENSRIPTKQSFGTAEEDAYRRDLTINSLFYNINTDTIEDFTKRGISDLKSGKIVTPLPPKETFLDDPLRVLRAIRFGARFEFTLDEDLKGAAACGEVKDALAAKISRERIGTEFDLMISGNQPVKAMTHICDLTLFWTVFSLPPEFEPPIADGCDRLCITYLDTAWKLIQLLGESTFTDEQKRIALYTALFLPLRNTTYRDKKAKQIPVVNWIIRESLKRKAKDAEMVLDFHRASCKLMSLIPCLASNEDVSLVGADWIRELADVPESSRLRVLTGFLLRELKEFWRVALLISTLLHPIDIDDTEDVHLQLCKRRDLFKTVENTIVKLGLEKVWEVKQLVNGKEVMKELELKGGPLVKEWLEKAMAWQLAHPSGTAEECIDWLKQSNSKRVKMEASGLDGGGVNRKLDKIKKNGIFILLCIACKSPPQFCPASFSSSFLCFIEVPVELERGGA</sequence>
<dbReference type="SUPFAM" id="SSF81301">
    <property type="entry name" value="Nucleotidyltransferase"/>
    <property type="match status" value="1"/>
</dbReference>
<accession>A0A834TFH1</accession>
<comment type="caution">
    <text evidence="6">The sequence shown here is derived from an EMBL/GenBank/DDBJ whole genome shotgun (WGS) entry which is preliminary data.</text>
</comment>
<dbReference type="CDD" id="cd05398">
    <property type="entry name" value="NT_ClassII-CCAase"/>
    <property type="match status" value="1"/>
</dbReference>
<proteinExistence type="inferred from homology"/>
<dbReference type="OrthoDB" id="445712at2759"/>
<dbReference type="InterPro" id="IPR043519">
    <property type="entry name" value="NT_sf"/>
</dbReference>
<keyword evidence="3 4" id="KW-0694">RNA-binding</keyword>
<evidence type="ECO:0000256" key="1">
    <source>
        <dbReference type="ARBA" id="ARBA00007265"/>
    </source>
</evidence>
<evidence type="ECO:0000256" key="4">
    <source>
        <dbReference type="RuleBase" id="RU003953"/>
    </source>
</evidence>
<evidence type="ECO:0000256" key="2">
    <source>
        <dbReference type="ARBA" id="ARBA00022679"/>
    </source>
</evidence>
<organism evidence="6 7">
    <name type="scientific">Senna tora</name>
    <dbReference type="NCBI Taxonomy" id="362788"/>
    <lineage>
        <taxon>Eukaryota</taxon>
        <taxon>Viridiplantae</taxon>
        <taxon>Streptophyta</taxon>
        <taxon>Embryophyta</taxon>
        <taxon>Tracheophyta</taxon>
        <taxon>Spermatophyta</taxon>
        <taxon>Magnoliopsida</taxon>
        <taxon>eudicotyledons</taxon>
        <taxon>Gunneridae</taxon>
        <taxon>Pentapetalae</taxon>
        <taxon>rosids</taxon>
        <taxon>fabids</taxon>
        <taxon>Fabales</taxon>
        <taxon>Fabaceae</taxon>
        <taxon>Caesalpinioideae</taxon>
        <taxon>Cassia clade</taxon>
        <taxon>Senna</taxon>
    </lineage>
</organism>
<keyword evidence="2 4" id="KW-0808">Transferase</keyword>
<dbReference type="Gene3D" id="3.30.460.10">
    <property type="entry name" value="Beta Polymerase, domain 2"/>
    <property type="match status" value="1"/>
</dbReference>
<feature type="domain" description="Poly A polymerase head" evidence="5">
    <location>
        <begin position="100"/>
        <end position="238"/>
    </location>
</feature>
<dbReference type="Proteomes" id="UP000634136">
    <property type="component" value="Unassembled WGS sequence"/>
</dbReference>
<evidence type="ECO:0000313" key="6">
    <source>
        <dbReference type="EMBL" id="KAF7820081.1"/>
    </source>
</evidence>
<dbReference type="InterPro" id="IPR002646">
    <property type="entry name" value="PolA_pol_head_dom"/>
</dbReference>
<dbReference type="GO" id="GO:0003723">
    <property type="term" value="F:RNA binding"/>
    <property type="evidence" value="ECO:0007669"/>
    <property type="project" value="UniProtKB-KW"/>
</dbReference>
<dbReference type="GO" id="GO:0001680">
    <property type="term" value="P:tRNA 3'-terminal CCA addition"/>
    <property type="evidence" value="ECO:0007669"/>
    <property type="project" value="TreeGrafter"/>
</dbReference>
<dbReference type="FunFam" id="1.10.3090.10:FF:000008">
    <property type="entry name" value="Polynucleotide adenylyltransferase family protein"/>
    <property type="match status" value="1"/>
</dbReference>
<comment type="similarity">
    <text evidence="1 4">Belongs to the tRNA nucleotidyltransferase/poly(A) polymerase family.</text>
</comment>
<evidence type="ECO:0000259" key="5">
    <source>
        <dbReference type="Pfam" id="PF01743"/>
    </source>
</evidence>
<reference evidence="6" key="1">
    <citation type="submission" date="2020-09" db="EMBL/GenBank/DDBJ databases">
        <title>Genome-Enabled Discovery of Anthraquinone Biosynthesis in Senna tora.</title>
        <authorList>
            <person name="Kang S.-H."/>
            <person name="Pandey R.P."/>
            <person name="Lee C.-M."/>
            <person name="Sim J.-S."/>
            <person name="Jeong J.-T."/>
            <person name="Choi B.-S."/>
            <person name="Jung M."/>
            <person name="Ginzburg D."/>
            <person name="Zhao K."/>
            <person name="Won S.Y."/>
            <person name="Oh T.-J."/>
            <person name="Yu Y."/>
            <person name="Kim N.-H."/>
            <person name="Lee O.R."/>
            <person name="Lee T.-H."/>
            <person name="Bashyal P."/>
            <person name="Kim T.-S."/>
            <person name="Lee W.-H."/>
            <person name="Kawkins C."/>
            <person name="Kim C.-K."/>
            <person name="Kim J.S."/>
            <person name="Ahn B.O."/>
            <person name="Rhee S.Y."/>
            <person name="Sohng J.K."/>
        </authorList>
    </citation>
    <scope>NUCLEOTIDE SEQUENCE</scope>
    <source>
        <tissue evidence="6">Leaf</tissue>
    </source>
</reference>
<dbReference type="GO" id="GO:0052929">
    <property type="term" value="F:ATP:3'-cytidine-cytidine-tRNA adenylyltransferase activity"/>
    <property type="evidence" value="ECO:0007669"/>
    <property type="project" value="TreeGrafter"/>
</dbReference>
<dbReference type="AlphaFoldDB" id="A0A834TFH1"/>
<dbReference type="GO" id="GO:0052927">
    <property type="term" value="F:CC tRNA cytidylyltransferase activity"/>
    <property type="evidence" value="ECO:0007669"/>
    <property type="project" value="TreeGrafter"/>
</dbReference>
<dbReference type="GO" id="GO:0005739">
    <property type="term" value="C:mitochondrion"/>
    <property type="evidence" value="ECO:0007669"/>
    <property type="project" value="UniProtKB-ARBA"/>
</dbReference>
<keyword evidence="7" id="KW-1185">Reference proteome</keyword>
<dbReference type="PANTHER" id="PTHR13734">
    <property type="entry name" value="TRNA-NUCLEOTIDYLTRANSFERASE"/>
    <property type="match status" value="1"/>
</dbReference>
<evidence type="ECO:0000313" key="7">
    <source>
        <dbReference type="Proteomes" id="UP000634136"/>
    </source>
</evidence>